<feature type="binding site" evidence="8">
    <location>
        <position position="253"/>
    </location>
    <ligand>
        <name>chlorophyll a</name>
        <dbReference type="ChEBI" id="CHEBI:58416"/>
        <label>1</label>
    </ligand>
</feature>
<evidence type="ECO:0000256" key="6">
    <source>
        <dbReference type="ARBA" id="ARBA00022640"/>
    </source>
</evidence>
<comment type="function">
    <text evidence="1">The light-harvesting complex (LHC) functions as a light receptor, it captures and delivers excitation energy to photosystems with which it is closely associated. Energy is transferred from the carotenoid and chlorophyll C (or B) to chlorophyll A and the photosynthetic reaction centers where it is used to synthesize ATP and reducing power.</text>
</comment>
<feature type="binding site" evidence="8">
    <location>
        <position position="251"/>
    </location>
    <ligand>
        <name>chlorophyll a</name>
        <dbReference type="ChEBI" id="CHEBI:58416"/>
        <label>1</label>
    </ligand>
</feature>
<evidence type="ECO:0000313" key="10">
    <source>
        <dbReference type="Proteomes" id="UP001516023"/>
    </source>
</evidence>
<keyword evidence="6" id="KW-0934">Plastid</keyword>
<dbReference type="PANTHER" id="PTHR21649">
    <property type="entry name" value="CHLOROPHYLL A/B BINDING PROTEIN"/>
    <property type="match status" value="1"/>
</dbReference>
<evidence type="ECO:0000256" key="8">
    <source>
        <dbReference type="PIRSR" id="PIRSR601344-1"/>
    </source>
</evidence>
<gene>
    <name evidence="9" type="ORF">HJC23_011823</name>
</gene>
<feature type="binding site" evidence="8">
    <location>
        <position position="143"/>
    </location>
    <ligand>
        <name>chlorophyll a</name>
        <dbReference type="ChEBI" id="CHEBI:58416"/>
        <label>1</label>
    </ligand>
</feature>
<dbReference type="GO" id="GO:0030076">
    <property type="term" value="C:light-harvesting complex"/>
    <property type="evidence" value="ECO:0007669"/>
    <property type="project" value="UniProtKB-KW"/>
</dbReference>
<feature type="binding site" description="axial binding residue" evidence="8">
    <location>
        <position position="145"/>
    </location>
    <ligand>
        <name>chlorophyll b</name>
        <dbReference type="ChEBI" id="CHEBI:61721"/>
        <label>1</label>
    </ligand>
    <ligandPart>
        <name>Mg</name>
        <dbReference type="ChEBI" id="CHEBI:25107"/>
    </ligandPart>
</feature>
<keyword evidence="8" id="KW-0157">Chromophore</keyword>
<dbReference type="AlphaFoldDB" id="A0ABD3NWC4"/>
<dbReference type="Gene3D" id="1.10.3460.10">
    <property type="entry name" value="Chlorophyll a/b binding protein domain"/>
    <property type="match status" value="1"/>
</dbReference>
<dbReference type="InterPro" id="IPR001344">
    <property type="entry name" value="Chloro_AB-bd_pln"/>
</dbReference>
<keyword evidence="8" id="KW-0148">Chlorophyll</keyword>
<comment type="subcellular location">
    <subcellularLocation>
        <location evidence="2">Plastid</location>
        <location evidence="2">Chloroplast</location>
    </subcellularLocation>
</comment>
<evidence type="ECO:0000256" key="4">
    <source>
        <dbReference type="ARBA" id="ARBA00022528"/>
    </source>
</evidence>
<evidence type="ECO:0000256" key="1">
    <source>
        <dbReference type="ARBA" id="ARBA00004022"/>
    </source>
</evidence>
<dbReference type="GO" id="GO:0009507">
    <property type="term" value="C:chloroplast"/>
    <property type="evidence" value="ECO:0007669"/>
    <property type="project" value="UniProtKB-SubCell"/>
</dbReference>
<evidence type="ECO:0000256" key="7">
    <source>
        <dbReference type="ARBA" id="ARBA00023243"/>
    </source>
</evidence>
<evidence type="ECO:0000313" key="9">
    <source>
        <dbReference type="EMBL" id="KAL3780027.1"/>
    </source>
</evidence>
<organism evidence="9 10">
    <name type="scientific">Cyclotella cryptica</name>
    <dbReference type="NCBI Taxonomy" id="29204"/>
    <lineage>
        <taxon>Eukaryota</taxon>
        <taxon>Sar</taxon>
        <taxon>Stramenopiles</taxon>
        <taxon>Ochrophyta</taxon>
        <taxon>Bacillariophyta</taxon>
        <taxon>Coscinodiscophyceae</taxon>
        <taxon>Thalassiosirophycidae</taxon>
        <taxon>Stephanodiscales</taxon>
        <taxon>Stephanodiscaceae</taxon>
        <taxon>Cyclotella</taxon>
    </lineage>
</organism>
<protein>
    <submittedName>
        <fullName evidence="9">Uncharacterized protein</fullName>
    </submittedName>
</protein>
<keyword evidence="5" id="KW-0602">Photosynthesis</keyword>
<comment type="similarity">
    <text evidence="3">Belongs to the fucoxanthin chlorophyll protein family.</text>
</comment>
<dbReference type="InterPro" id="IPR022796">
    <property type="entry name" value="Chloroa_b-bind"/>
</dbReference>
<dbReference type="EMBL" id="JABMIG020000365">
    <property type="protein sequence ID" value="KAL3780027.1"/>
    <property type="molecule type" value="Genomic_DNA"/>
</dbReference>
<evidence type="ECO:0000256" key="3">
    <source>
        <dbReference type="ARBA" id="ARBA00005933"/>
    </source>
</evidence>
<dbReference type="Proteomes" id="UP001516023">
    <property type="component" value="Unassembled WGS sequence"/>
</dbReference>
<keyword evidence="7" id="KW-0437">Light-harvesting polypeptide</keyword>
<sequence length="294" mass="31748">MKISSLSFASIPMVTAFAPGANHAAVKHSNLNAEAAALTNPSKPLFDPLGLYPENSPERMAGLILPLETDFGRDTSKEVTDPLRLYSDQSQLSKGIEMSPSLPFVPRPALLDGTLPGDRGFDPFNFSSDSNALQWQRRAEIKHARLAMLAAVGWPVAELLHTKIATAIGLPVLLASGDRVPSVLNDGLSHAAFPVFWIGAVAAAAAFEICEVIEDNVSCKLNPGDMGFDPLNLGGKRDQRKHFMSEAELFNGRLGMLAITGFAVQEWFLNNAVVNQIPIFFKPINVALEQLMGN</sequence>
<comment type="caution">
    <text evidence="9">The sequence shown here is derived from an EMBL/GenBank/DDBJ whole genome shotgun (WGS) entry which is preliminary data.</text>
</comment>
<dbReference type="SUPFAM" id="SSF103511">
    <property type="entry name" value="Chlorophyll a-b binding protein"/>
    <property type="match status" value="1"/>
</dbReference>
<keyword evidence="4" id="KW-0150">Chloroplast</keyword>
<dbReference type="GO" id="GO:0015979">
    <property type="term" value="P:photosynthesis"/>
    <property type="evidence" value="ECO:0007669"/>
    <property type="project" value="UniProtKB-KW"/>
</dbReference>
<dbReference type="Pfam" id="PF00504">
    <property type="entry name" value="Chloroa_b-bind"/>
    <property type="match status" value="1"/>
</dbReference>
<reference evidence="9 10" key="1">
    <citation type="journal article" date="2020" name="G3 (Bethesda)">
        <title>Improved Reference Genome for Cyclotella cryptica CCMP332, a Model for Cell Wall Morphogenesis, Salinity Adaptation, and Lipid Production in Diatoms (Bacillariophyta).</title>
        <authorList>
            <person name="Roberts W.R."/>
            <person name="Downey K.M."/>
            <person name="Ruck E.C."/>
            <person name="Traller J.C."/>
            <person name="Alverson A.J."/>
        </authorList>
    </citation>
    <scope>NUCLEOTIDE SEQUENCE [LARGE SCALE GENOMIC DNA]</scope>
    <source>
        <strain evidence="9 10">CCMP332</strain>
    </source>
</reference>
<evidence type="ECO:0000256" key="2">
    <source>
        <dbReference type="ARBA" id="ARBA00004229"/>
    </source>
</evidence>
<feature type="binding site" evidence="8">
    <location>
        <position position="127"/>
    </location>
    <ligand>
        <name>chlorophyll a</name>
        <dbReference type="ChEBI" id="CHEBI:58416"/>
        <label>1</label>
    </ligand>
</feature>
<accession>A0ABD3NWC4</accession>
<feature type="binding site" evidence="8">
    <location>
        <position position="248"/>
    </location>
    <ligand>
        <name>chlorophyll a</name>
        <dbReference type="ChEBI" id="CHEBI:58416"/>
        <label>1</label>
    </ligand>
</feature>
<feature type="binding site" evidence="8">
    <location>
        <position position="265"/>
    </location>
    <ligand>
        <name>chlorophyll b</name>
        <dbReference type="ChEBI" id="CHEBI:61721"/>
        <label>5</label>
    </ligand>
</feature>
<feature type="binding site" evidence="8">
    <location>
        <position position="140"/>
    </location>
    <ligand>
        <name>chlorophyll a</name>
        <dbReference type="ChEBI" id="CHEBI:58416"/>
        <label>3</label>
    </ligand>
</feature>
<name>A0ABD3NWC4_9STRA</name>
<evidence type="ECO:0000256" key="5">
    <source>
        <dbReference type="ARBA" id="ARBA00022531"/>
    </source>
</evidence>
<proteinExistence type="inferred from homology"/>
<keyword evidence="10" id="KW-1185">Reference proteome</keyword>